<dbReference type="Proteomes" id="UP000887574">
    <property type="component" value="Unplaced"/>
</dbReference>
<keyword evidence="1" id="KW-1185">Reference proteome</keyword>
<dbReference type="AlphaFoldDB" id="A0A915DZI2"/>
<accession>A0A915DZI2</accession>
<evidence type="ECO:0000313" key="1">
    <source>
        <dbReference type="Proteomes" id="UP000887574"/>
    </source>
</evidence>
<protein>
    <submittedName>
        <fullName evidence="2">Uncharacterized protein</fullName>
    </submittedName>
</protein>
<organism evidence="1 2">
    <name type="scientific">Ditylenchus dipsaci</name>
    <dbReference type="NCBI Taxonomy" id="166011"/>
    <lineage>
        <taxon>Eukaryota</taxon>
        <taxon>Metazoa</taxon>
        <taxon>Ecdysozoa</taxon>
        <taxon>Nematoda</taxon>
        <taxon>Chromadorea</taxon>
        <taxon>Rhabditida</taxon>
        <taxon>Tylenchina</taxon>
        <taxon>Tylenchomorpha</taxon>
        <taxon>Sphaerularioidea</taxon>
        <taxon>Anguinidae</taxon>
        <taxon>Anguininae</taxon>
        <taxon>Ditylenchus</taxon>
    </lineage>
</organism>
<reference evidence="2" key="1">
    <citation type="submission" date="2022-11" db="UniProtKB">
        <authorList>
            <consortium name="WormBaseParasite"/>
        </authorList>
    </citation>
    <scope>IDENTIFICATION</scope>
</reference>
<name>A0A915DZI2_9BILA</name>
<proteinExistence type="predicted"/>
<dbReference type="WBParaSite" id="jg24848">
    <property type="protein sequence ID" value="jg24848"/>
    <property type="gene ID" value="jg24848"/>
</dbReference>
<evidence type="ECO:0000313" key="2">
    <source>
        <dbReference type="WBParaSite" id="jg24848"/>
    </source>
</evidence>
<sequence length="97" mass="10960">MWWTAFRATIRGGIHSTSSITGTTAAARSNLFYRLGKSQDEPGQKMKRKTASERQRNLERLFGTPHRLSKLKKSGFFSTIYWAFGDFTSGCASMMIT</sequence>